<gene>
    <name evidence="1" type="ORF">COCNU_08G001280</name>
</gene>
<evidence type="ECO:0000313" key="2">
    <source>
        <dbReference type="Proteomes" id="UP000797356"/>
    </source>
</evidence>
<dbReference type="EMBL" id="CM017879">
    <property type="protein sequence ID" value="KAG1358682.1"/>
    <property type="molecule type" value="Genomic_DNA"/>
</dbReference>
<reference evidence="1" key="2">
    <citation type="submission" date="2019-07" db="EMBL/GenBank/DDBJ databases">
        <authorList>
            <person name="Yang Y."/>
            <person name="Bocs S."/>
            <person name="Baudouin L."/>
        </authorList>
    </citation>
    <scope>NUCLEOTIDE SEQUENCE</scope>
    <source>
        <tissue evidence="1">Spear leaf of Hainan Tall coconut</tissue>
    </source>
</reference>
<accession>A0A8K0IHA0</accession>
<evidence type="ECO:0000313" key="1">
    <source>
        <dbReference type="EMBL" id="KAG1358682.1"/>
    </source>
</evidence>
<proteinExistence type="predicted"/>
<name>A0A8K0IHA0_COCNU</name>
<dbReference type="Proteomes" id="UP000797356">
    <property type="component" value="Chromosome 8"/>
</dbReference>
<comment type="caution">
    <text evidence="1">The sequence shown here is derived from an EMBL/GenBank/DDBJ whole genome shotgun (WGS) entry which is preliminary data.</text>
</comment>
<sequence>MDDDLDKIRAAKFHKQQKEAMTIVVRKVEATIDESKKATAKAKSVAEKVEAEVECFKFMLDQVEKVLISKIKKATDAKNEAVEANNEVVKINEEMEKRIVEVGHLAIEAFKNSKELNDEMPALRVLTLKLLHLRHLMGLEVLRYKWMQLQVPLSTLKLRLVEIIKYEAIEEIGYLQNQLQCTEEPIVNLRCYLRSTKEKVTRLRHQIDGDERFSTSIEQAPRTEESTLQKELSSAQNLISNLSKVMSISRAQLNHLRIDLALHEMANKESKAQLAQLRMDLVNSSKADRKSEEMIK</sequence>
<reference evidence="1" key="1">
    <citation type="journal article" date="2017" name="Gigascience">
        <title>The genome draft of coconut (Cocos nucifera).</title>
        <authorList>
            <person name="Xiao Y."/>
            <person name="Xu P."/>
            <person name="Fan H."/>
            <person name="Baudouin L."/>
            <person name="Xia W."/>
            <person name="Bocs S."/>
            <person name="Xu J."/>
            <person name="Li Q."/>
            <person name="Guo A."/>
            <person name="Zhou L."/>
            <person name="Li J."/>
            <person name="Wu Y."/>
            <person name="Ma Z."/>
            <person name="Armero A."/>
            <person name="Issali A.E."/>
            <person name="Liu N."/>
            <person name="Peng M."/>
            <person name="Yang Y."/>
        </authorList>
    </citation>
    <scope>NUCLEOTIDE SEQUENCE</scope>
    <source>
        <tissue evidence="1">Spear leaf of Hainan Tall coconut</tissue>
    </source>
</reference>
<keyword evidence="2" id="KW-1185">Reference proteome</keyword>
<protein>
    <submittedName>
        <fullName evidence="1">Uncharacterized protein</fullName>
    </submittedName>
</protein>
<organism evidence="1 2">
    <name type="scientific">Cocos nucifera</name>
    <name type="common">Coconut palm</name>
    <dbReference type="NCBI Taxonomy" id="13894"/>
    <lineage>
        <taxon>Eukaryota</taxon>
        <taxon>Viridiplantae</taxon>
        <taxon>Streptophyta</taxon>
        <taxon>Embryophyta</taxon>
        <taxon>Tracheophyta</taxon>
        <taxon>Spermatophyta</taxon>
        <taxon>Magnoliopsida</taxon>
        <taxon>Liliopsida</taxon>
        <taxon>Arecaceae</taxon>
        <taxon>Arecoideae</taxon>
        <taxon>Cocoseae</taxon>
        <taxon>Attaleinae</taxon>
        <taxon>Cocos</taxon>
    </lineage>
</organism>
<dbReference type="AlphaFoldDB" id="A0A8K0IHA0"/>